<dbReference type="InterPro" id="IPR006702">
    <property type="entry name" value="CASP_dom"/>
</dbReference>
<evidence type="ECO:0000313" key="12">
    <source>
        <dbReference type="Proteomes" id="UP001415857"/>
    </source>
</evidence>
<comment type="caution">
    <text evidence="11">The sequence shown here is derived from an EMBL/GenBank/DDBJ whole genome shotgun (WGS) entry which is preliminary data.</text>
</comment>
<evidence type="ECO:0000256" key="1">
    <source>
        <dbReference type="ARBA" id="ARBA00004651"/>
    </source>
</evidence>
<dbReference type="PANTHER" id="PTHR36488">
    <property type="entry name" value="CASP-LIKE PROTEIN 1U1"/>
    <property type="match status" value="1"/>
</dbReference>
<keyword evidence="5 8" id="KW-0812">Transmembrane</keyword>
<keyword evidence="7 8" id="KW-0472">Membrane</keyword>
<gene>
    <name evidence="11" type="ORF">L1049_017313</name>
</gene>
<reference evidence="11 12" key="1">
    <citation type="journal article" date="2024" name="Plant J.">
        <title>Genome sequences and population genomics reveal climatic adaptation and genomic divergence between two closely related sweetgum species.</title>
        <authorList>
            <person name="Xu W.Q."/>
            <person name="Ren C.Q."/>
            <person name="Zhang X.Y."/>
            <person name="Comes H.P."/>
            <person name="Liu X.H."/>
            <person name="Li Y.G."/>
            <person name="Kettle C.J."/>
            <person name="Jalonen R."/>
            <person name="Gaisberger H."/>
            <person name="Ma Y.Z."/>
            <person name="Qiu Y.X."/>
        </authorList>
    </citation>
    <scope>NUCLEOTIDE SEQUENCE [LARGE SCALE GENOMIC DNA]</scope>
    <source>
        <strain evidence="11">Hangzhou</strain>
    </source>
</reference>
<dbReference type="EMBL" id="JBBPBK010000003">
    <property type="protein sequence ID" value="KAK9288847.1"/>
    <property type="molecule type" value="Genomic_DNA"/>
</dbReference>
<organism evidence="11 12">
    <name type="scientific">Liquidambar formosana</name>
    <name type="common">Formosan gum</name>
    <dbReference type="NCBI Taxonomy" id="63359"/>
    <lineage>
        <taxon>Eukaryota</taxon>
        <taxon>Viridiplantae</taxon>
        <taxon>Streptophyta</taxon>
        <taxon>Embryophyta</taxon>
        <taxon>Tracheophyta</taxon>
        <taxon>Spermatophyta</taxon>
        <taxon>Magnoliopsida</taxon>
        <taxon>eudicotyledons</taxon>
        <taxon>Gunneridae</taxon>
        <taxon>Pentapetalae</taxon>
        <taxon>Saxifragales</taxon>
        <taxon>Altingiaceae</taxon>
        <taxon>Liquidambar</taxon>
    </lineage>
</organism>
<name>A0AAP0X453_LIQFO</name>
<feature type="domain" description="Casparian strip membrane protein" evidence="10">
    <location>
        <begin position="36"/>
        <end position="185"/>
    </location>
</feature>
<comment type="subcellular location">
    <subcellularLocation>
        <location evidence="1 8">Cell membrane</location>
        <topology evidence="1 8">Multi-pass membrane protein</topology>
    </subcellularLocation>
</comment>
<feature type="transmembrane region" description="Helical" evidence="8">
    <location>
        <begin position="176"/>
        <end position="197"/>
    </location>
</feature>
<dbReference type="AlphaFoldDB" id="A0AAP0X453"/>
<evidence type="ECO:0000256" key="7">
    <source>
        <dbReference type="ARBA" id="ARBA00023136"/>
    </source>
</evidence>
<keyword evidence="6 8" id="KW-1133">Transmembrane helix</keyword>
<keyword evidence="4 8" id="KW-1003">Cell membrane</keyword>
<keyword evidence="12" id="KW-1185">Reference proteome</keyword>
<dbReference type="InterPro" id="IPR006459">
    <property type="entry name" value="CASP/CASPL"/>
</dbReference>
<evidence type="ECO:0000256" key="3">
    <source>
        <dbReference type="ARBA" id="ARBA00011489"/>
    </source>
</evidence>
<evidence type="ECO:0000313" key="11">
    <source>
        <dbReference type="EMBL" id="KAK9288847.1"/>
    </source>
</evidence>
<protein>
    <recommendedName>
        <fullName evidence="8">CASP-like protein</fullName>
    </recommendedName>
</protein>
<feature type="region of interest" description="Disordered" evidence="9">
    <location>
        <begin position="1"/>
        <end position="27"/>
    </location>
</feature>
<feature type="transmembrane region" description="Helical" evidence="8">
    <location>
        <begin position="124"/>
        <end position="150"/>
    </location>
</feature>
<dbReference type="NCBIfam" id="TIGR01569">
    <property type="entry name" value="A_tha_TIGR01569"/>
    <property type="match status" value="1"/>
</dbReference>
<evidence type="ECO:0000256" key="4">
    <source>
        <dbReference type="ARBA" id="ARBA00022475"/>
    </source>
</evidence>
<evidence type="ECO:0000256" key="5">
    <source>
        <dbReference type="ARBA" id="ARBA00022692"/>
    </source>
</evidence>
<accession>A0AAP0X453</accession>
<feature type="transmembrane region" description="Helical" evidence="8">
    <location>
        <begin position="39"/>
        <end position="59"/>
    </location>
</feature>
<evidence type="ECO:0000256" key="8">
    <source>
        <dbReference type="RuleBase" id="RU361233"/>
    </source>
</evidence>
<dbReference type="Pfam" id="PF04535">
    <property type="entry name" value="CASP_dom"/>
    <property type="match status" value="1"/>
</dbReference>
<dbReference type="Proteomes" id="UP001415857">
    <property type="component" value="Unassembled WGS sequence"/>
</dbReference>
<feature type="transmembrane region" description="Helical" evidence="8">
    <location>
        <begin position="85"/>
        <end position="112"/>
    </location>
</feature>
<proteinExistence type="inferred from homology"/>
<comment type="similarity">
    <text evidence="2 8">Belongs to the Casparian strip membrane proteins (CASP) family.</text>
</comment>
<comment type="subunit">
    <text evidence="3 8">Homodimer and heterodimers.</text>
</comment>
<dbReference type="InterPro" id="IPR044173">
    <property type="entry name" value="CASPL"/>
</dbReference>
<evidence type="ECO:0000256" key="6">
    <source>
        <dbReference type="ARBA" id="ARBA00022989"/>
    </source>
</evidence>
<dbReference type="PANTHER" id="PTHR36488:SF8">
    <property type="entry name" value="CASP-LIKE PROTEIN 1U1"/>
    <property type="match status" value="1"/>
</dbReference>
<evidence type="ECO:0000256" key="9">
    <source>
        <dbReference type="SAM" id="MobiDB-lite"/>
    </source>
</evidence>
<dbReference type="GO" id="GO:0005886">
    <property type="term" value="C:plasma membrane"/>
    <property type="evidence" value="ECO:0007669"/>
    <property type="project" value="UniProtKB-SubCell"/>
</dbReference>
<evidence type="ECO:0000256" key="2">
    <source>
        <dbReference type="ARBA" id="ARBA00007651"/>
    </source>
</evidence>
<sequence length="203" mass="21430">MASTDKPAAESGEPVVLTKSEVPPSGPPPRAADCFAVDVALRFLLFASTLAAVLVMVTAKQTKSVTVPGFPTPGPVPAKFNHSPALIYFVVALSVACLYSLITLVLSLSAILKPVYSTLFVFHFALLDVIILGLVASATGTAGGVAYIGLKGNSHVRWNKVCNVYDKFCQHIGSSVAISLFASVVLVLLVLLSIYSLRRRIPC</sequence>
<evidence type="ECO:0000259" key="10">
    <source>
        <dbReference type="Pfam" id="PF04535"/>
    </source>
</evidence>